<name>A0A0M0JIY6_9EUKA</name>
<dbReference type="InterPro" id="IPR041036">
    <property type="entry name" value="GH5_C"/>
</dbReference>
<dbReference type="EMBL" id="JWZX01002835">
    <property type="protein sequence ID" value="KOO26556.1"/>
    <property type="molecule type" value="Genomic_DNA"/>
</dbReference>
<comment type="caution">
    <text evidence="2">The sequence shown here is derived from an EMBL/GenBank/DDBJ whole genome shotgun (WGS) entry which is preliminary data.</text>
</comment>
<evidence type="ECO:0000313" key="3">
    <source>
        <dbReference type="Proteomes" id="UP000037460"/>
    </source>
</evidence>
<keyword evidence="3" id="KW-1185">Reference proteome</keyword>
<gene>
    <name evidence="2" type="ORF">Ctob_005831</name>
</gene>
<evidence type="ECO:0000313" key="2">
    <source>
        <dbReference type="EMBL" id="KOO26556.1"/>
    </source>
</evidence>
<dbReference type="InterPro" id="IPR013780">
    <property type="entry name" value="Glyco_hydro_b"/>
</dbReference>
<organism evidence="2 3">
    <name type="scientific">Chrysochromulina tobinii</name>
    <dbReference type="NCBI Taxonomy" id="1460289"/>
    <lineage>
        <taxon>Eukaryota</taxon>
        <taxon>Haptista</taxon>
        <taxon>Haptophyta</taxon>
        <taxon>Prymnesiophyceae</taxon>
        <taxon>Prymnesiales</taxon>
        <taxon>Chrysochromulinaceae</taxon>
        <taxon>Chrysochromulina</taxon>
    </lineage>
</organism>
<proteinExistence type="predicted"/>
<reference evidence="3" key="1">
    <citation type="journal article" date="2015" name="PLoS Genet.">
        <title>Genome Sequence and Transcriptome Analyses of Chrysochromulina tobin: Metabolic Tools for Enhanced Algal Fitness in the Prominent Order Prymnesiales (Haptophyceae).</title>
        <authorList>
            <person name="Hovde B.T."/>
            <person name="Deodato C.R."/>
            <person name="Hunsperger H.M."/>
            <person name="Ryken S.A."/>
            <person name="Yost W."/>
            <person name="Jha R.K."/>
            <person name="Patterson J."/>
            <person name="Monnat R.J. Jr."/>
            <person name="Barlow S.B."/>
            <person name="Starkenburg S.R."/>
            <person name="Cattolico R.A."/>
        </authorList>
    </citation>
    <scope>NUCLEOTIDE SEQUENCE</scope>
    <source>
        <strain evidence="3">CCMP291</strain>
    </source>
</reference>
<sequence>MAIAGEALSMHFNVSSSAFRLEYVVPANTSLDERAATEIFVWPERYPGGATVTAKADIGSMRIEYNGTGSLVSIYRNETYPVDVRVIVSIDSKKDEA</sequence>
<dbReference type="Proteomes" id="UP000037460">
    <property type="component" value="Unassembled WGS sequence"/>
</dbReference>
<dbReference type="Gene3D" id="2.60.40.1180">
    <property type="entry name" value="Golgi alpha-mannosidase II"/>
    <property type="match status" value="1"/>
</dbReference>
<feature type="domain" description="Glycoside hydrolase family 5 C-terminal" evidence="1">
    <location>
        <begin position="1"/>
        <end position="70"/>
    </location>
</feature>
<dbReference type="Pfam" id="PF18564">
    <property type="entry name" value="Glyco_hydro_5_C"/>
    <property type="match status" value="1"/>
</dbReference>
<protein>
    <recommendedName>
        <fullName evidence="1">Glycoside hydrolase family 5 C-terminal domain-containing protein</fullName>
    </recommendedName>
</protein>
<accession>A0A0M0JIY6</accession>
<dbReference type="AlphaFoldDB" id="A0A0M0JIY6"/>
<evidence type="ECO:0000259" key="1">
    <source>
        <dbReference type="Pfam" id="PF18564"/>
    </source>
</evidence>